<evidence type="ECO:0000256" key="1">
    <source>
        <dbReference type="ARBA" id="ARBA00022614"/>
    </source>
</evidence>
<dbReference type="CDD" id="cd21340">
    <property type="entry name" value="PPP1R42"/>
    <property type="match status" value="1"/>
</dbReference>
<accession>A0AAN8KVM5</accession>
<dbReference type="SMART" id="SM00365">
    <property type="entry name" value="LRR_SD22"/>
    <property type="match status" value="4"/>
</dbReference>
<dbReference type="InterPro" id="IPR001611">
    <property type="entry name" value="Leu-rich_rpt"/>
</dbReference>
<dbReference type="EMBL" id="JAGTTL010000028">
    <property type="protein sequence ID" value="KAK6299657.1"/>
    <property type="molecule type" value="Genomic_DNA"/>
</dbReference>
<comment type="caution">
    <text evidence="3">The sequence shown here is derived from an EMBL/GenBank/DDBJ whole genome shotgun (WGS) entry which is preliminary data.</text>
</comment>
<dbReference type="PANTHER" id="PTHR46652:SF3">
    <property type="entry name" value="LEUCINE-RICH REPEAT-CONTAINING PROTEIN 9"/>
    <property type="match status" value="1"/>
</dbReference>
<evidence type="ECO:0000313" key="4">
    <source>
        <dbReference type="Proteomes" id="UP001356427"/>
    </source>
</evidence>
<reference evidence="3 4" key="1">
    <citation type="submission" date="2021-04" db="EMBL/GenBank/DDBJ databases">
        <authorList>
            <person name="De Guttry C."/>
            <person name="Zahm M."/>
            <person name="Klopp C."/>
            <person name="Cabau C."/>
            <person name="Louis A."/>
            <person name="Berthelot C."/>
            <person name="Parey E."/>
            <person name="Roest Crollius H."/>
            <person name="Montfort J."/>
            <person name="Robinson-Rechavi M."/>
            <person name="Bucao C."/>
            <person name="Bouchez O."/>
            <person name="Gislard M."/>
            <person name="Lluch J."/>
            <person name="Milhes M."/>
            <person name="Lampietro C."/>
            <person name="Lopez Roques C."/>
            <person name="Donnadieu C."/>
            <person name="Braasch I."/>
            <person name="Desvignes T."/>
            <person name="Postlethwait J."/>
            <person name="Bobe J."/>
            <person name="Wedekind C."/>
            <person name="Guiguen Y."/>
        </authorList>
    </citation>
    <scope>NUCLEOTIDE SEQUENCE [LARGE SCALE GENOMIC DNA]</scope>
    <source>
        <strain evidence="3">Cs_M1</strain>
        <tissue evidence="3">Blood</tissue>
    </source>
</reference>
<evidence type="ECO:0000256" key="2">
    <source>
        <dbReference type="ARBA" id="ARBA00022737"/>
    </source>
</evidence>
<dbReference type="InterPro" id="IPR050836">
    <property type="entry name" value="SDS22/Internalin_LRR"/>
</dbReference>
<organism evidence="3 4">
    <name type="scientific">Coregonus suidteri</name>
    <dbReference type="NCBI Taxonomy" id="861788"/>
    <lineage>
        <taxon>Eukaryota</taxon>
        <taxon>Metazoa</taxon>
        <taxon>Chordata</taxon>
        <taxon>Craniata</taxon>
        <taxon>Vertebrata</taxon>
        <taxon>Euteleostomi</taxon>
        <taxon>Actinopterygii</taxon>
        <taxon>Neopterygii</taxon>
        <taxon>Teleostei</taxon>
        <taxon>Protacanthopterygii</taxon>
        <taxon>Salmoniformes</taxon>
        <taxon>Salmonidae</taxon>
        <taxon>Coregoninae</taxon>
        <taxon>Coregonus</taxon>
    </lineage>
</organism>
<gene>
    <name evidence="3" type="ORF">J4Q44_G00296900</name>
</gene>
<keyword evidence="1" id="KW-0433">Leucine-rich repeat</keyword>
<dbReference type="Proteomes" id="UP001356427">
    <property type="component" value="Unassembled WGS sequence"/>
</dbReference>
<dbReference type="AlphaFoldDB" id="A0AAN8KVM5"/>
<keyword evidence="4" id="KW-1185">Reference proteome</keyword>
<evidence type="ECO:0000313" key="3">
    <source>
        <dbReference type="EMBL" id="KAK6299657.1"/>
    </source>
</evidence>
<dbReference type="InterPro" id="IPR032675">
    <property type="entry name" value="LRR_dom_sf"/>
</dbReference>
<dbReference type="PANTHER" id="PTHR46652">
    <property type="entry name" value="LEUCINE-RICH REPEAT AND IQ DOMAIN-CONTAINING PROTEIN 1-RELATED"/>
    <property type="match status" value="1"/>
</dbReference>
<dbReference type="Gene3D" id="3.80.10.10">
    <property type="entry name" value="Ribonuclease Inhibitor"/>
    <property type="match status" value="1"/>
</dbReference>
<dbReference type="Pfam" id="PF13855">
    <property type="entry name" value="LRR_8"/>
    <property type="match status" value="1"/>
</dbReference>
<proteinExistence type="predicted"/>
<protein>
    <submittedName>
        <fullName evidence="3">Uncharacterized protein</fullName>
    </submittedName>
</protein>
<keyword evidence="2" id="KW-0677">Repeat</keyword>
<dbReference type="PROSITE" id="PS51450">
    <property type="entry name" value="LRR"/>
    <property type="match status" value="4"/>
</dbReference>
<sequence length="291" mass="32756">MRFPFSDVSGGCFVNAWLKLKRIHSGHHFGHHGSDCQIQPPFQKQEKLLPPTVPQETHSPELNISNKNIEDIDDLSMCRNLTVLYLYDNKITQICNLGFASNLTHLYIQNNNITHIDNLSNLQKLSKLYLGGNSIMVVEGLEELHLEGQRLPSGEKLLFDPRTLLSLAKSLGVLNINRNNIDDVRDLAVLKKLTHFSAADNQLQDMQDLEGQTSTWAPILRTTITTATPWGRRILWRGRPSRKVRFEHSQLDSAAMRPRNLKIPMIAGLLSDVLKSAACATDMPAPLTHTL</sequence>
<name>A0AAN8KVM5_9TELE</name>
<dbReference type="SUPFAM" id="SSF52058">
    <property type="entry name" value="L domain-like"/>
    <property type="match status" value="1"/>
</dbReference>